<accession>A0A7J6V6G1</accession>
<gene>
    <name evidence="1" type="ORF">FRX31_030647</name>
</gene>
<comment type="caution">
    <text evidence="1">The sequence shown here is derived from an EMBL/GenBank/DDBJ whole genome shotgun (WGS) entry which is preliminary data.</text>
</comment>
<evidence type="ECO:0000313" key="1">
    <source>
        <dbReference type="EMBL" id="KAF5179765.1"/>
    </source>
</evidence>
<name>A0A7J6V6G1_THATH</name>
<sequence length="97" mass="10711">MSSSDQDLEILSLSTPHRDHLLLPCTVDVNDNSFATQAFLDCGATDNFYNFDSAQKRNLTLNVLPNPRQLHLVDGTLAASITHTTTLQINLMGHKES</sequence>
<reference evidence="1 2" key="1">
    <citation type="submission" date="2020-06" db="EMBL/GenBank/DDBJ databases">
        <title>Transcriptomic and genomic resources for Thalictrum thalictroides and T. hernandezii: Facilitating candidate gene discovery in an emerging model plant lineage.</title>
        <authorList>
            <person name="Arias T."/>
            <person name="Riano-Pachon D.M."/>
            <person name="Di Stilio V.S."/>
        </authorList>
    </citation>
    <scope>NUCLEOTIDE SEQUENCE [LARGE SCALE GENOMIC DNA]</scope>
    <source>
        <strain evidence="2">cv. WT478/WT964</strain>
        <tissue evidence="1">Leaves</tissue>
    </source>
</reference>
<proteinExistence type="predicted"/>
<organism evidence="1 2">
    <name type="scientific">Thalictrum thalictroides</name>
    <name type="common">Rue-anemone</name>
    <name type="synonym">Anemone thalictroides</name>
    <dbReference type="NCBI Taxonomy" id="46969"/>
    <lineage>
        <taxon>Eukaryota</taxon>
        <taxon>Viridiplantae</taxon>
        <taxon>Streptophyta</taxon>
        <taxon>Embryophyta</taxon>
        <taxon>Tracheophyta</taxon>
        <taxon>Spermatophyta</taxon>
        <taxon>Magnoliopsida</taxon>
        <taxon>Ranunculales</taxon>
        <taxon>Ranunculaceae</taxon>
        <taxon>Thalictroideae</taxon>
        <taxon>Thalictrum</taxon>
    </lineage>
</organism>
<protein>
    <submittedName>
        <fullName evidence="1">Uncharacterized protein</fullName>
    </submittedName>
</protein>
<dbReference type="EMBL" id="JABWDY010038366">
    <property type="protein sequence ID" value="KAF5179765.1"/>
    <property type="molecule type" value="Genomic_DNA"/>
</dbReference>
<dbReference type="AlphaFoldDB" id="A0A7J6V6G1"/>
<feature type="non-terminal residue" evidence="1">
    <location>
        <position position="97"/>
    </location>
</feature>
<dbReference type="Proteomes" id="UP000554482">
    <property type="component" value="Unassembled WGS sequence"/>
</dbReference>
<dbReference type="CDD" id="cd00303">
    <property type="entry name" value="retropepsin_like"/>
    <property type="match status" value="1"/>
</dbReference>
<evidence type="ECO:0000313" key="2">
    <source>
        <dbReference type="Proteomes" id="UP000554482"/>
    </source>
</evidence>
<keyword evidence="2" id="KW-1185">Reference proteome</keyword>